<gene>
    <name evidence="1" type="ORF">CDAR_456271</name>
</gene>
<accession>A0AAV4QDN3</accession>
<organism evidence="1 2">
    <name type="scientific">Caerostris darwini</name>
    <dbReference type="NCBI Taxonomy" id="1538125"/>
    <lineage>
        <taxon>Eukaryota</taxon>
        <taxon>Metazoa</taxon>
        <taxon>Ecdysozoa</taxon>
        <taxon>Arthropoda</taxon>
        <taxon>Chelicerata</taxon>
        <taxon>Arachnida</taxon>
        <taxon>Araneae</taxon>
        <taxon>Araneomorphae</taxon>
        <taxon>Entelegynae</taxon>
        <taxon>Araneoidea</taxon>
        <taxon>Araneidae</taxon>
        <taxon>Caerostris</taxon>
    </lineage>
</organism>
<evidence type="ECO:0000313" key="2">
    <source>
        <dbReference type="Proteomes" id="UP001054837"/>
    </source>
</evidence>
<reference evidence="1 2" key="1">
    <citation type="submission" date="2021-06" db="EMBL/GenBank/DDBJ databases">
        <title>Caerostris darwini draft genome.</title>
        <authorList>
            <person name="Kono N."/>
            <person name="Arakawa K."/>
        </authorList>
    </citation>
    <scope>NUCLEOTIDE SEQUENCE [LARGE SCALE GENOMIC DNA]</scope>
</reference>
<keyword evidence="2" id="KW-1185">Reference proteome</keyword>
<evidence type="ECO:0000313" key="1">
    <source>
        <dbReference type="EMBL" id="GIY06441.1"/>
    </source>
</evidence>
<sequence>MRSAAVMLPLESPFFQVWNATDKRAEFPDRELRIFRVLPRCQTKLSAMPGILGGTGRFWPQPHCSFQILLSSEKKTGFNNYLTFQS</sequence>
<dbReference type="AlphaFoldDB" id="A0AAV4QDN3"/>
<protein>
    <submittedName>
        <fullName evidence="1">Uncharacterized protein</fullName>
    </submittedName>
</protein>
<name>A0AAV4QDN3_9ARAC</name>
<comment type="caution">
    <text evidence="1">The sequence shown here is derived from an EMBL/GenBank/DDBJ whole genome shotgun (WGS) entry which is preliminary data.</text>
</comment>
<proteinExistence type="predicted"/>
<dbReference type="Proteomes" id="UP001054837">
    <property type="component" value="Unassembled WGS sequence"/>
</dbReference>
<dbReference type="EMBL" id="BPLQ01004215">
    <property type="protein sequence ID" value="GIY06441.1"/>
    <property type="molecule type" value="Genomic_DNA"/>
</dbReference>